<keyword evidence="2" id="KW-1185">Reference proteome</keyword>
<name>A0A0C3EM98_PILCF</name>
<dbReference type="Proteomes" id="UP000054166">
    <property type="component" value="Unassembled WGS sequence"/>
</dbReference>
<organism evidence="1 2">
    <name type="scientific">Piloderma croceum (strain F 1598)</name>
    <dbReference type="NCBI Taxonomy" id="765440"/>
    <lineage>
        <taxon>Eukaryota</taxon>
        <taxon>Fungi</taxon>
        <taxon>Dikarya</taxon>
        <taxon>Basidiomycota</taxon>
        <taxon>Agaricomycotina</taxon>
        <taxon>Agaricomycetes</taxon>
        <taxon>Agaricomycetidae</taxon>
        <taxon>Atheliales</taxon>
        <taxon>Atheliaceae</taxon>
        <taxon>Piloderma</taxon>
    </lineage>
</organism>
<evidence type="ECO:0000313" key="1">
    <source>
        <dbReference type="EMBL" id="KIM73705.1"/>
    </source>
</evidence>
<dbReference type="AlphaFoldDB" id="A0A0C3EM98"/>
<accession>A0A0C3EM98</accession>
<protein>
    <submittedName>
        <fullName evidence="1">Uncharacterized protein</fullName>
    </submittedName>
</protein>
<reference evidence="1 2" key="1">
    <citation type="submission" date="2014-04" db="EMBL/GenBank/DDBJ databases">
        <authorList>
            <consortium name="DOE Joint Genome Institute"/>
            <person name="Kuo A."/>
            <person name="Tarkka M."/>
            <person name="Buscot F."/>
            <person name="Kohler A."/>
            <person name="Nagy L.G."/>
            <person name="Floudas D."/>
            <person name="Copeland A."/>
            <person name="Barry K.W."/>
            <person name="Cichocki N."/>
            <person name="Veneault-Fourrey C."/>
            <person name="LaButti K."/>
            <person name="Lindquist E.A."/>
            <person name="Lipzen A."/>
            <person name="Lundell T."/>
            <person name="Morin E."/>
            <person name="Murat C."/>
            <person name="Sun H."/>
            <person name="Tunlid A."/>
            <person name="Henrissat B."/>
            <person name="Grigoriev I.V."/>
            <person name="Hibbett D.S."/>
            <person name="Martin F."/>
            <person name="Nordberg H.P."/>
            <person name="Cantor M.N."/>
            <person name="Hua S.X."/>
        </authorList>
    </citation>
    <scope>NUCLEOTIDE SEQUENCE [LARGE SCALE GENOMIC DNA]</scope>
    <source>
        <strain evidence="1 2">F 1598</strain>
    </source>
</reference>
<evidence type="ECO:0000313" key="2">
    <source>
        <dbReference type="Proteomes" id="UP000054166"/>
    </source>
</evidence>
<dbReference type="EMBL" id="KN833075">
    <property type="protein sequence ID" value="KIM73705.1"/>
    <property type="molecule type" value="Genomic_DNA"/>
</dbReference>
<dbReference type="InParanoid" id="A0A0C3EM98"/>
<proteinExistence type="predicted"/>
<reference evidence="2" key="2">
    <citation type="submission" date="2015-01" db="EMBL/GenBank/DDBJ databases">
        <title>Evolutionary Origins and Diversification of the Mycorrhizal Mutualists.</title>
        <authorList>
            <consortium name="DOE Joint Genome Institute"/>
            <consortium name="Mycorrhizal Genomics Consortium"/>
            <person name="Kohler A."/>
            <person name="Kuo A."/>
            <person name="Nagy L.G."/>
            <person name="Floudas D."/>
            <person name="Copeland A."/>
            <person name="Barry K.W."/>
            <person name="Cichocki N."/>
            <person name="Veneault-Fourrey C."/>
            <person name="LaButti K."/>
            <person name="Lindquist E.A."/>
            <person name="Lipzen A."/>
            <person name="Lundell T."/>
            <person name="Morin E."/>
            <person name="Murat C."/>
            <person name="Riley R."/>
            <person name="Ohm R."/>
            <person name="Sun H."/>
            <person name="Tunlid A."/>
            <person name="Henrissat B."/>
            <person name="Grigoriev I.V."/>
            <person name="Hibbett D.S."/>
            <person name="Martin F."/>
        </authorList>
    </citation>
    <scope>NUCLEOTIDE SEQUENCE [LARGE SCALE GENOMIC DNA]</scope>
    <source>
        <strain evidence="2">F 1598</strain>
    </source>
</reference>
<dbReference type="HOGENOM" id="CLU_2832089_0_0_1"/>
<sequence>MVIPRGINIHRSPDPKFLIPFSTRSFSLLIIGDPFGCLSSLAWTLLNINFIEPPPNCPKCHPDLPH</sequence>
<gene>
    <name evidence="1" type="ORF">PILCRDRAFT_720976</name>
</gene>